<organism evidence="9 10">
    <name type="scientific">Clunio marinus</name>
    <dbReference type="NCBI Taxonomy" id="568069"/>
    <lineage>
        <taxon>Eukaryota</taxon>
        <taxon>Metazoa</taxon>
        <taxon>Ecdysozoa</taxon>
        <taxon>Arthropoda</taxon>
        <taxon>Hexapoda</taxon>
        <taxon>Insecta</taxon>
        <taxon>Pterygota</taxon>
        <taxon>Neoptera</taxon>
        <taxon>Endopterygota</taxon>
        <taxon>Diptera</taxon>
        <taxon>Nematocera</taxon>
        <taxon>Chironomoidea</taxon>
        <taxon>Chironomidae</taxon>
        <taxon>Clunio</taxon>
    </lineage>
</organism>
<keyword evidence="2" id="KW-0677">Repeat</keyword>
<evidence type="ECO:0000313" key="10">
    <source>
        <dbReference type="Proteomes" id="UP000183832"/>
    </source>
</evidence>
<evidence type="ECO:0000256" key="3">
    <source>
        <dbReference type="ARBA" id="ARBA00022771"/>
    </source>
</evidence>
<dbReference type="PANTHER" id="PTHR23234:SF10">
    <property type="entry name" value="RIKEN CDNA 6720489N17 GENE-RELATED"/>
    <property type="match status" value="1"/>
</dbReference>
<dbReference type="FunFam" id="3.30.160.60:FF:000446">
    <property type="entry name" value="Zinc finger protein"/>
    <property type="match status" value="1"/>
</dbReference>
<dbReference type="InterPro" id="IPR050758">
    <property type="entry name" value="Znf_C2H2-type"/>
</dbReference>
<keyword evidence="3 5" id="KW-0863">Zinc-finger</keyword>
<protein>
    <submittedName>
        <fullName evidence="9">CLUMA_CG001407, isoform A</fullName>
    </submittedName>
</protein>
<feature type="domain" description="C2H2-type" evidence="7">
    <location>
        <begin position="156"/>
        <end position="184"/>
    </location>
</feature>
<evidence type="ECO:0000313" key="9">
    <source>
        <dbReference type="EMBL" id="CRK87611.1"/>
    </source>
</evidence>
<keyword evidence="4 6" id="KW-0862">Zinc</keyword>
<dbReference type="GO" id="GO:0005634">
    <property type="term" value="C:nucleus"/>
    <property type="evidence" value="ECO:0007669"/>
    <property type="project" value="InterPro"/>
</dbReference>
<keyword evidence="1 6" id="KW-0479">Metal-binding</keyword>
<feature type="domain" description="C2H2-type" evidence="7">
    <location>
        <begin position="232"/>
        <end position="260"/>
    </location>
</feature>
<evidence type="ECO:0000256" key="4">
    <source>
        <dbReference type="ARBA" id="ARBA00022833"/>
    </source>
</evidence>
<dbReference type="GO" id="GO:0008270">
    <property type="term" value="F:zinc ion binding"/>
    <property type="evidence" value="ECO:0007669"/>
    <property type="project" value="UniProtKB-UniRule"/>
</dbReference>
<dbReference type="PANTHER" id="PTHR23234">
    <property type="entry name" value="ZNF44 PROTEIN"/>
    <property type="match status" value="1"/>
</dbReference>
<feature type="binding site" evidence="6">
    <location>
        <position position="69"/>
    </location>
    <ligand>
        <name>Zn(2+)</name>
        <dbReference type="ChEBI" id="CHEBI:29105"/>
    </ligand>
</feature>
<dbReference type="SUPFAM" id="SSF57667">
    <property type="entry name" value="beta-beta-alpha zinc fingers"/>
    <property type="match status" value="4"/>
</dbReference>
<feature type="domain" description="C2H2-type" evidence="7">
    <location>
        <begin position="290"/>
        <end position="317"/>
    </location>
</feature>
<dbReference type="STRING" id="568069.A0A1J1HI82"/>
<evidence type="ECO:0000256" key="1">
    <source>
        <dbReference type="ARBA" id="ARBA00022723"/>
    </source>
</evidence>
<feature type="domain" description="C2H2-type" evidence="7">
    <location>
        <begin position="318"/>
        <end position="346"/>
    </location>
</feature>
<dbReference type="InterPro" id="IPR013087">
    <property type="entry name" value="Znf_C2H2_type"/>
</dbReference>
<dbReference type="InterPro" id="IPR012934">
    <property type="entry name" value="Znf_AD"/>
</dbReference>
<feature type="domain" description="C2H2-type" evidence="7">
    <location>
        <begin position="375"/>
        <end position="403"/>
    </location>
</feature>
<dbReference type="Gene3D" id="3.30.160.60">
    <property type="entry name" value="Classic Zinc Finger"/>
    <property type="match status" value="7"/>
</dbReference>
<name>A0A1J1HI82_9DIPT</name>
<dbReference type="InterPro" id="IPR036236">
    <property type="entry name" value="Znf_C2H2_sf"/>
</dbReference>
<dbReference type="FunFam" id="3.30.160.60:FF:000557">
    <property type="entry name" value="zinc finger and SCAN domain-containing protein 29"/>
    <property type="match status" value="1"/>
</dbReference>
<accession>A0A1J1HI82</accession>
<dbReference type="PROSITE" id="PS51915">
    <property type="entry name" value="ZAD"/>
    <property type="match status" value="1"/>
</dbReference>
<proteinExistence type="predicted"/>
<evidence type="ECO:0000259" key="8">
    <source>
        <dbReference type="PROSITE" id="PS51915"/>
    </source>
</evidence>
<dbReference type="FunFam" id="3.30.160.60:FF:000478">
    <property type="entry name" value="Zinc finger protein 133"/>
    <property type="match status" value="1"/>
</dbReference>
<keyword evidence="10" id="KW-1185">Reference proteome</keyword>
<dbReference type="Pfam" id="PF23561">
    <property type="entry name" value="zf-C2H2_15"/>
    <property type="match status" value="1"/>
</dbReference>
<gene>
    <name evidence="9" type="ORF">CLUMA_CG001407</name>
</gene>
<evidence type="ECO:0000259" key="7">
    <source>
        <dbReference type="PROSITE" id="PS50157"/>
    </source>
</evidence>
<feature type="domain" description="C2H2-type" evidence="7">
    <location>
        <begin position="262"/>
        <end position="289"/>
    </location>
</feature>
<feature type="domain" description="ZAD" evidence="8">
    <location>
        <begin position="6"/>
        <end position="93"/>
    </location>
</feature>
<evidence type="ECO:0000256" key="5">
    <source>
        <dbReference type="PROSITE-ProRule" id="PRU00042"/>
    </source>
</evidence>
<feature type="binding site" evidence="6">
    <location>
        <position position="8"/>
    </location>
    <ligand>
        <name>Zn(2+)</name>
        <dbReference type="ChEBI" id="CHEBI:29105"/>
    </ligand>
</feature>
<dbReference type="Pfam" id="PF00096">
    <property type="entry name" value="zf-C2H2"/>
    <property type="match status" value="4"/>
</dbReference>
<feature type="domain" description="C2H2-type" evidence="7">
    <location>
        <begin position="347"/>
        <end position="374"/>
    </location>
</feature>
<dbReference type="PROSITE" id="PS50157">
    <property type="entry name" value="ZINC_FINGER_C2H2_2"/>
    <property type="match status" value="7"/>
</dbReference>
<dbReference type="Proteomes" id="UP000183832">
    <property type="component" value="Unassembled WGS sequence"/>
</dbReference>
<evidence type="ECO:0000256" key="2">
    <source>
        <dbReference type="ARBA" id="ARBA00022737"/>
    </source>
</evidence>
<dbReference type="AlphaFoldDB" id="A0A1J1HI82"/>
<dbReference type="PROSITE" id="PS00028">
    <property type="entry name" value="ZINC_FINGER_C2H2_1"/>
    <property type="match status" value="8"/>
</dbReference>
<sequence length="516" mass="60874">MVNKEKTCRCCLLEAGGDNTLYEFSSEVAMNEAPMSNQEFVKIGHCFTFITSIPIEQDEEDNSKICSECLGDLKCSYLFQKKCLESEKIYSAVEEEEEYECKDDSWEVYSQDYIEEHIEETNDEDTNEDFESKYEENEKQHKMDEEEEIVVERQNFSCEMCPKTFDQKENYKKHFRRSHLKQALEESGQLEEDGKLSTNSRLLCQCDICGKINISQEEHENHMLQHEKEARYKCRKCDEKFSSKKEARDHLNAAHLNDEKTFVCDTCSKAFKNRYQLILHTRSHTGEKPFECQICNRCFSMSSNLQKHLDTHSTEKPYSCSFCNQSFKTQRSLKFHTVCYHQPEVKVKCPACDKSFVNKSYLKMHMQYHTGEKNFTCSLCHSKYYKTSHLKRHIQNVHLKLRLMKCDFCTSDFVRKETYKAHVISHHKSHMTEQEFDDVMEKIKKFQPPSLDVSQFILERQKPTNAHQVIVGQVEGDTVFELEMADEDNAAIEYEDIKIDNNEEYYEEAELCEDEQ</sequence>
<dbReference type="InterPro" id="IPR056436">
    <property type="entry name" value="Znf-C2H2_ZIC1-5/GLI1-3-like"/>
</dbReference>
<feature type="binding site" evidence="6">
    <location>
        <position position="66"/>
    </location>
    <ligand>
        <name>Zn(2+)</name>
        <dbReference type="ChEBI" id="CHEBI:29105"/>
    </ligand>
</feature>
<dbReference type="SMART" id="SM00355">
    <property type="entry name" value="ZnF_C2H2"/>
    <property type="match status" value="9"/>
</dbReference>
<dbReference type="SMART" id="SM00868">
    <property type="entry name" value="zf-AD"/>
    <property type="match status" value="1"/>
</dbReference>
<reference evidence="9 10" key="1">
    <citation type="submission" date="2015-04" db="EMBL/GenBank/DDBJ databases">
        <authorList>
            <person name="Syromyatnikov M.Y."/>
            <person name="Popov V.N."/>
        </authorList>
    </citation>
    <scope>NUCLEOTIDE SEQUENCE [LARGE SCALE GENOMIC DNA]</scope>
</reference>
<feature type="binding site" evidence="6">
    <location>
        <position position="11"/>
    </location>
    <ligand>
        <name>Zn(2+)</name>
        <dbReference type="ChEBI" id="CHEBI:29105"/>
    </ligand>
</feature>
<dbReference type="EMBL" id="CVRI01000004">
    <property type="protein sequence ID" value="CRK87611.1"/>
    <property type="molecule type" value="Genomic_DNA"/>
</dbReference>
<dbReference type="OrthoDB" id="3437960at2759"/>
<evidence type="ECO:0000256" key="6">
    <source>
        <dbReference type="PROSITE-ProRule" id="PRU01263"/>
    </source>
</evidence>